<feature type="binding site" evidence="3">
    <location>
        <position position="167"/>
    </location>
    <ligand>
        <name>Cu cation</name>
        <dbReference type="ChEBI" id="CHEBI:23378"/>
    </ligand>
</feature>
<dbReference type="InterPro" id="IPR036249">
    <property type="entry name" value="Thioredoxin-like_sf"/>
</dbReference>
<dbReference type="GO" id="GO:0046872">
    <property type="term" value="F:metal ion binding"/>
    <property type="evidence" value="ECO:0007669"/>
    <property type="project" value="UniProtKB-KW"/>
</dbReference>
<dbReference type="InterPro" id="IPR003782">
    <property type="entry name" value="SCO1/SenC"/>
</dbReference>
<gene>
    <name evidence="6" type="ORF">SAMN02745729_10815</name>
</gene>
<name>A0A1H4ECQ6_9GAMM</name>
<evidence type="ECO:0000256" key="2">
    <source>
        <dbReference type="ARBA" id="ARBA00023008"/>
    </source>
</evidence>
<dbReference type="InterPro" id="IPR013766">
    <property type="entry name" value="Thioredoxin_domain"/>
</dbReference>
<evidence type="ECO:0000313" key="7">
    <source>
        <dbReference type="Proteomes" id="UP000242469"/>
    </source>
</evidence>
<feature type="binding site" evidence="3">
    <location>
        <position position="80"/>
    </location>
    <ligand>
        <name>Cu cation</name>
        <dbReference type="ChEBI" id="CHEBI:23378"/>
    </ligand>
</feature>
<reference evidence="7" key="1">
    <citation type="submission" date="2016-10" db="EMBL/GenBank/DDBJ databases">
        <authorList>
            <person name="Varghese N."/>
            <person name="Submissions S."/>
        </authorList>
    </citation>
    <scope>NUCLEOTIDE SEQUENCE [LARGE SCALE GENOMIC DNA]</scope>
    <source>
        <strain evidence="7">DSM 11526</strain>
    </source>
</reference>
<dbReference type="FunFam" id="3.40.30.10:FF:000013">
    <property type="entry name" value="Blast:Protein SCO1 homolog, mitochondrial"/>
    <property type="match status" value="1"/>
</dbReference>
<evidence type="ECO:0000256" key="4">
    <source>
        <dbReference type="PIRSR" id="PIRSR603782-2"/>
    </source>
</evidence>
<dbReference type="PANTHER" id="PTHR12151">
    <property type="entry name" value="ELECTRON TRANSPORT PROTIN SCO1/SENC FAMILY MEMBER"/>
    <property type="match status" value="1"/>
</dbReference>
<accession>A0A1H4ECQ6</accession>
<protein>
    <submittedName>
        <fullName evidence="6">Protein SCO1/2</fullName>
    </submittedName>
</protein>
<dbReference type="OrthoDB" id="9790194at2"/>
<organism evidence="6 7">
    <name type="scientific">Marinobacterium iners DSM 11526</name>
    <dbReference type="NCBI Taxonomy" id="1122198"/>
    <lineage>
        <taxon>Bacteria</taxon>
        <taxon>Pseudomonadati</taxon>
        <taxon>Pseudomonadota</taxon>
        <taxon>Gammaproteobacteria</taxon>
        <taxon>Oceanospirillales</taxon>
        <taxon>Oceanospirillaceae</taxon>
        <taxon>Marinobacterium</taxon>
    </lineage>
</organism>
<evidence type="ECO:0000256" key="1">
    <source>
        <dbReference type="ARBA" id="ARBA00010996"/>
    </source>
</evidence>
<dbReference type="RefSeq" id="WP_091826553.1">
    <property type="nucleotide sequence ID" value="NZ_FNRJ01000008.1"/>
</dbReference>
<dbReference type="PROSITE" id="PS51352">
    <property type="entry name" value="THIOREDOXIN_2"/>
    <property type="match status" value="1"/>
</dbReference>
<evidence type="ECO:0000256" key="3">
    <source>
        <dbReference type="PIRSR" id="PIRSR603782-1"/>
    </source>
</evidence>
<feature type="binding site" evidence="3">
    <location>
        <position position="76"/>
    </location>
    <ligand>
        <name>Cu cation</name>
        <dbReference type="ChEBI" id="CHEBI:23378"/>
    </ligand>
</feature>
<dbReference type="Proteomes" id="UP000242469">
    <property type="component" value="Unassembled WGS sequence"/>
</dbReference>
<proteinExistence type="inferred from homology"/>
<keyword evidence="2 3" id="KW-0186">Copper</keyword>
<feature type="disulfide bond" description="Redox-active" evidence="4">
    <location>
        <begin position="76"/>
        <end position="80"/>
    </location>
</feature>
<feature type="domain" description="Thioredoxin" evidence="5">
    <location>
        <begin position="39"/>
        <end position="202"/>
    </location>
</feature>
<sequence>MNTQLKTLKILLLLTAFLLAGLTLAFVLRPQPVETRIAQGDTRLGGDFTLTSATGPVSLSDFRGQVAVVYIGYASCPDVCPTALAVLTQALRNLDDTQREQVQGIFISVDPERDTPEKLAQYTAFFSPRLIGVTGNKSEIDRVVKQYGAFYRRVEMRDSALGYAVDHSSRLYLINREGQLVDTLLHNSTPDELTLHLKQLLAEQG</sequence>
<dbReference type="Gene3D" id="3.40.30.10">
    <property type="entry name" value="Glutaredoxin"/>
    <property type="match status" value="1"/>
</dbReference>
<dbReference type="AlphaFoldDB" id="A0A1H4ECQ6"/>
<keyword evidence="7" id="KW-1185">Reference proteome</keyword>
<dbReference type="Pfam" id="PF02630">
    <property type="entry name" value="SCO1-SenC"/>
    <property type="match status" value="1"/>
</dbReference>
<dbReference type="SUPFAM" id="SSF52833">
    <property type="entry name" value="Thioredoxin-like"/>
    <property type="match status" value="1"/>
</dbReference>
<dbReference type="CDD" id="cd02968">
    <property type="entry name" value="SCO"/>
    <property type="match status" value="1"/>
</dbReference>
<keyword evidence="3" id="KW-0479">Metal-binding</keyword>
<dbReference type="STRING" id="1122198.SAMN02745729_10815"/>
<evidence type="ECO:0000313" key="6">
    <source>
        <dbReference type="EMBL" id="SEA82726.1"/>
    </source>
</evidence>
<keyword evidence="4" id="KW-1015">Disulfide bond</keyword>
<dbReference type="EMBL" id="FNRJ01000008">
    <property type="protein sequence ID" value="SEA82726.1"/>
    <property type="molecule type" value="Genomic_DNA"/>
</dbReference>
<evidence type="ECO:0000259" key="5">
    <source>
        <dbReference type="PROSITE" id="PS51352"/>
    </source>
</evidence>
<dbReference type="PANTHER" id="PTHR12151:SF25">
    <property type="entry name" value="LINALOOL DEHYDRATASE_ISOMERASE DOMAIN-CONTAINING PROTEIN"/>
    <property type="match status" value="1"/>
</dbReference>
<comment type="similarity">
    <text evidence="1">Belongs to the SCO1/2 family.</text>
</comment>